<feature type="compositionally biased region" description="Polar residues" evidence="1">
    <location>
        <begin position="9"/>
        <end position="21"/>
    </location>
</feature>
<dbReference type="RefSeq" id="XP_025560928.1">
    <property type="nucleotide sequence ID" value="XM_025713184.1"/>
</dbReference>
<feature type="region of interest" description="Disordered" evidence="1">
    <location>
        <begin position="1"/>
        <end position="25"/>
    </location>
</feature>
<gene>
    <name evidence="2" type="ORF">BO88DRAFT_84145</name>
</gene>
<evidence type="ECO:0000256" key="1">
    <source>
        <dbReference type="SAM" id="MobiDB-lite"/>
    </source>
</evidence>
<dbReference type="AlphaFoldDB" id="A0A319B5Q1"/>
<name>A0A319B5Q1_ASPVC</name>
<accession>A0A319B5Q1</accession>
<dbReference type="Proteomes" id="UP000248405">
    <property type="component" value="Unassembled WGS sequence"/>
</dbReference>
<sequence>MQFSHRRGQASNFSTSTSNRVTPGRPLAATTIPPLILRTVIIKSGLPPALVKVILKCSESQHACKTRHLSLRATDPMCGRGIHRYVSASLSGPMAGRSTWTITGLVISRPSVGWEFNPLWSSATLLHKQFSTGTSGAPPQQMPRAG</sequence>
<protein>
    <submittedName>
        <fullName evidence="2">Uncharacterized protein</fullName>
    </submittedName>
</protein>
<evidence type="ECO:0000313" key="3">
    <source>
        <dbReference type="Proteomes" id="UP000248405"/>
    </source>
</evidence>
<proteinExistence type="predicted"/>
<evidence type="ECO:0000313" key="2">
    <source>
        <dbReference type="EMBL" id="PYH67134.1"/>
    </source>
</evidence>
<reference evidence="2" key="1">
    <citation type="submission" date="2016-12" db="EMBL/GenBank/DDBJ databases">
        <title>The genomes of Aspergillus section Nigri reveals drivers in fungal speciation.</title>
        <authorList>
            <consortium name="DOE Joint Genome Institute"/>
            <person name="Vesth T.C."/>
            <person name="Nybo J."/>
            <person name="Theobald S."/>
            <person name="Brandl J."/>
            <person name="Frisvad J.C."/>
            <person name="Nielsen K.F."/>
            <person name="Lyhne E.K."/>
            <person name="Kogle M.E."/>
            <person name="Kuo A."/>
            <person name="Riley R."/>
            <person name="Clum A."/>
            <person name="Nolan M."/>
            <person name="Lipzen A."/>
            <person name="Salamov A."/>
            <person name="Henrissat B."/>
            <person name="Wiebenga A."/>
            <person name="De Vries R.P."/>
            <person name="Grigoriev I.V."/>
            <person name="Mortensen U.H."/>
            <person name="Andersen M.R."/>
            <person name="Baker S.E."/>
        </authorList>
    </citation>
    <scope>NUCLEOTIDE SEQUENCE [LARGE SCALE GENOMIC DNA]</scope>
    <source>
        <strain evidence="2">CBS 113365</strain>
    </source>
</reference>
<dbReference type="EMBL" id="KZ821631">
    <property type="protein sequence ID" value="PYH67134.1"/>
    <property type="molecule type" value="Genomic_DNA"/>
</dbReference>
<keyword evidence="3" id="KW-1185">Reference proteome</keyword>
<dbReference type="GeneID" id="37217776"/>
<organism evidence="2 3">
    <name type="scientific">Aspergillus vadensis (strain CBS 113365 / IMI 142717 / IBT 24658)</name>
    <dbReference type="NCBI Taxonomy" id="1448311"/>
    <lineage>
        <taxon>Eukaryota</taxon>
        <taxon>Fungi</taxon>
        <taxon>Dikarya</taxon>
        <taxon>Ascomycota</taxon>
        <taxon>Pezizomycotina</taxon>
        <taxon>Eurotiomycetes</taxon>
        <taxon>Eurotiomycetidae</taxon>
        <taxon>Eurotiales</taxon>
        <taxon>Aspergillaceae</taxon>
        <taxon>Aspergillus</taxon>
        <taxon>Aspergillus subgen. Circumdati</taxon>
    </lineage>
</organism>